<evidence type="ECO:0000256" key="6">
    <source>
        <dbReference type="ARBA" id="ARBA00023002"/>
    </source>
</evidence>
<keyword evidence="6" id="KW-0560">Oxidoreductase</keyword>
<accession>A0A6A6MZQ4</accession>
<dbReference type="InterPro" id="IPR016166">
    <property type="entry name" value="FAD-bd_PCMH"/>
</dbReference>
<name>A0A6A6MZQ4_HEVBR</name>
<dbReference type="InterPro" id="IPR006094">
    <property type="entry name" value="Oxid_FAD_bind_N"/>
</dbReference>
<comment type="cofactor">
    <cofactor evidence="1">
        <name>FAD</name>
        <dbReference type="ChEBI" id="CHEBI:57692"/>
    </cofactor>
</comment>
<keyword evidence="5" id="KW-0274">FAD</keyword>
<dbReference type="AlphaFoldDB" id="A0A6A6MZQ4"/>
<dbReference type="SUPFAM" id="SSF56176">
    <property type="entry name" value="FAD-binding/transporter-associated domain-like"/>
    <property type="match status" value="1"/>
</dbReference>
<feature type="signal peptide" evidence="8">
    <location>
        <begin position="1"/>
        <end position="24"/>
    </location>
</feature>
<dbReference type="InterPro" id="IPR050432">
    <property type="entry name" value="FAD-linked_Oxidoreductases_BP"/>
</dbReference>
<dbReference type="Gene3D" id="3.30.43.10">
    <property type="entry name" value="Uridine Diphospho-n-acetylenolpyruvylglucosamine Reductase, domain 2"/>
    <property type="match status" value="1"/>
</dbReference>
<evidence type="ECO:0000256" key="1">
    <source>
        <dbReference type="ARBA" id="ARBA00001974"/>
    </source>
</evidence>
<evidence type="ECO:0000313" key="11">
    <source>
        <dbReference type="Proteomes" id="UP000467840"/>
    </source>
</evidence>
<evidence type="ECO:0000256" key="5">
    <source>
        <dbReference type="ARBA" id="ARBA00022827"/>
    </source>
</evidence>
<organism evidence="10 11">
    <name type="scientific">Hevea brasiliensis</name>
    <name type="common">Para rubber tree</name>
    <name type="synonym">Siphonia brasiliensis</name>
    <dbReference type="NCBI Taxonomy" id="3981"/>
    <lineage>
        <taxon>Eukaryota</taxon>
        <taxon>Viridiplantae</taxon>
        <taxon>Streptophyta</taxon>
        <taxon>Embryophyta</taxon>
        <taxon>Tracheophyta</taxon>
        <taxon>Spermatophyta</taxon>
        <taxon>Magnoliopsida</taxon>
        <taxon>eudicotyledons</taxon>
        <taxon>Gunneridae</taxon>
        <taxon>Pentapetalae</taxon>
        <taxon>rosids</taxon>
        <taxon>fabids</taxon>
        <taxon>Malpighiales</taxon>
        <taxon>Euphorbiaceae</taxon>
        <taxon>Crotonoideae</taxon>
        <taxon>Micrandreae</taxon>
        <taxon>Hevea</taxon>
    </lineage>
</organism>
<dbReference type="InterPro" id="IPR016169">
    <property type="entry name" value="FAD-bd_PCMH_sub2"/>
</dbReference>
<evidence type="ECO:0000256" key="3">
    <source>
        <dbReference type="ARBA" id="ARBA00011928"/>
    </source>
</evidence>
<evidence type="ECO:0000256" key="7">
    <source>
        <dbReference type="ARBA" id="ARBA00048224"/>
    </source>
</evidence>
<evidence type="ECO:0000259" key="9">
    <source>
        <dbReference type="PROSITE" id="PS51387"/>
    </source>
</evidence>
<evidence type="ECO:0000256" key="4">
    <source>
        <dbReference type="ARBA" id="ARBA00022630"/>
    </source>
</evidence>
<dbReference type="InterPro" id="IPR015345">
    <property type="entry name" value="Cytokinin_DH_FAD/cytokin-bd"/>
</dbReference>
<dbReference type="InterPro" id="IPR016167">
    <property type="entry name" value="FAD-bd_PCMH_sub1"/>
</dbReference>
<dbReference type="GO" id="GO:0009690">
    <property type="term" value="P:cytokinin metabolic process"/>
    <property type="evidence" value="ECO:0007669"/>
    <property type="project" value="InterPro"/>
</dbReference>
<dbReference type="PANTHER" id="PTHR13878:SF141">
    <property type="entry name" value="CYTOKININ DEHYDROGENASE"/>
    <property type="match status" value="1"/>
</dbReference>
<sequence>MACSNYSLIPRFILVIHFIIFCTSTPGKSELCPLPPELAPKLQFDTAAIESASTDYGNIVHNKPAAVLYPSSVQDISSLINASFTCSTPFGISTRGNGHSTYGQDMANNGVVVDMKGLREQKKGDGVVIISKNPLIADVGGEQLWIDVLNATTKEGVAPVSWTDYLELSVGGTLSNAGISGQTFRFGPQISNVYELDVVTGKGELVTCNPNNNSDLFYGVLGGLGQFGIITRASIVLAPAPKRVLWSQTLFSNFSDFTTAQENFIANNTLKPGDNNNGMIYLEGGLILDNGTPNTWRTFFFPPADLPKISSLVKQHGIIYSLEIARSYEDVTKKTVEKEMKQSIKGLSSMPEYSYQKDVSYLEFLTRVQITVLKNESHPWLNLLIPKSRISDFDSGVFRDIVLKRNITTGPVLFYPMFRNTWNNKTSAAIPDEDIFYTAGLLYTSGINDWQVYEDQNKAILEFCDKAGINVKQYLANHTTKEEWIKHFGSKWAEFEQRKALFDPKMILSPGQRIFNNN</sequence>
<dbReference type="EMBL" id="JAAGAX010000004">
    <property type="protein sequence ID" value="KAF2317663.1"/>
    <property type="molecule type" value="Genomic_DNA"/>
</dbReference>
<protein>
    <recommendedName>
        <fullName evidence="3">cytokinin dehydrogenase</fullName>
        <ecNumber evidence="3">1.5.99.12</ecNumber>
    </recommendedName>
</protein>
<dbReference type="PANTHER" id="PTHR13878">
    <property type="entry name" value="GULONOLACTONE OXIDASE"/>
    <property type="match status" value="1"/>
</dbReference>
<evidence type="ECO:0000313" key="10">
    <source>
        <dbReference type="EMBL" id="KAF2317663.1"/>
    </source>
</evidence>
<keyword evidence="8" id="KW-0732">Signal</keyword>
<comment type="caution">
    <text evidence="10">The sequence shown here is derived from an EMBL/GenBank/DDBJ whole genome shotgun (WGS) entry which is preliminary data.</text>
</comment>
<dbReference type="GO" id="GO:0071949">
    <property type="term" value="F:FAD binding"/>
    <property type="evidence" value="ECO:0007669"/>
    <property type="project" value="InterPro"/>
</dbReference>
<dbReference type="Pfam" id="PF09265">
    <property type="entry name" value="Cytokin-bind"/>
    <property type="match status" value="1"/>
</dbReference>
<proteinExistence type="inferred from homology"/>
<evidence type="ECO:0000256" key="2">
    <source>
        <dbReference type="ARBA" id="ARBA00005466"/>
    </source>
</evidence>
<dbReference type="Gene3D" id="3.40.462.10">
    <property type="entry name" value="FAD-linked oxidases, C-terminal domain"/>
    <property type="match status" value="1"/>
</dbReference>
<gene>
    <name evidence="10" type="ORF">GH714_039498</name>
</gene>
<keyword evidence="11" id="KW-1185">Reference proteome</keyword>
<dbReference type="EC" id="1.5.99.12" evidence="3"/>
<comment type="similarity">
    <text evidence="2">Belongs to the oxygen-dependent FAD-linked oxidoreductase family.</text>
</comment>
<dbReference type="InterPro" id="IPR016170">
    <property type="entry name" value="Cytok_DH_C_sf"/>
</dbReference>
<dbReference type="InterPro" id="IPR016164">
    <property type="entry name" value="FAD-linked_Oxase-like_C"/>
</dbReference>
<dbReference type="Pfam" id="PF01565">
    <property type="entry name" value="FAD_binding_4"/>
    <property type="match status" value="1"/>
</dbReference>
<dbReference type="Proteomes" id="UP000467840">
    <property type="component" value="Chromosome 6"/>
</dbReference>
<evidence type="ECO:0000256" key="8">
    <source>
        <dbReference type="SAM" id="SignalP"/>
    </source>
</evidence>
<dbReference type="Gene3D" id="3.30.465.10">
    <property type="match status" value="1"/>
</dbReference>
<dbReference type="InterPro" id="IPR036318">
    <property type="entry name" value="FAD-bd_PCMH-like_sf"/>
</dbReference>
<keyword evidence="4" id="KW-0285">Flavoprotein</keyword>
<reference evidence="10 11" key="1">
    <citation type="journal article" date="2020" name="Mol. Plant">
        <title>The Chromosome-Based Rubber Tree Genome Provides New Insights into Spurge Genome Evolution and Rubber Biosynthesis.</title>
        <authorList>
            <person name="Liu J."/>
            <person name="Shi C."/>
            <person name="Shi C.C."/>
            <person name="Li W."/>
            <person name="Zhang Q.J."/>
            <person name="Zhang Y."/>
            <person name="Li K."/>
            <person name="Lu H.F."/>
            <person name="Shi C."/>
            <person name="Zhu S.T."/>
            <person name="Xiao Z.Y."/>
            <person name="Nan H."/>
            <person name="Yue Y."/>
            <person name="Zhu X.G."/>
            <person name="Wu Y."/>
            <person name="Hong X.N."/>
            <person name="Fan G.Y."/>
            <person name="Tong Y."/>
            <person name="Zhang D."/>
            <person name="Mao C.L."/>
            <person name="Liu Y.L."/>
            <person name="Hao S.J."/>
            <person name="Liu W.Q."/>
            <person name="Lv M.Q."/>
            <person name="Zhang H.B."/>
            <person name="Liu Y."/>
            <person name="Hu-Tang G.R."/>
            <person name="Wang J.P."/>
            <person name="Wang J.H."/>
            <person name="Sun Y.H."/>
            <person name="Ni S.B."/>
            <person name="Chen W.B."/>
            <person name="Zhang X.C."/>
            <person name="Jiao Y.N."/>
            <person name="Eichler E.E."/>
            <person name="Li G.H."/>
            <person name="Liu X."/>
            <person name="Gao L.Z."/>
        </authorList>
    </citation>
    <scope>NUCLEOTIDE SEQUENCE [LARGE SCALE GENOMIC DNA]</scope>
    <source>
        <strain evidence="11">cv. GT1</strain>
        <tissue evidence="10">Leaf</tissue>
    </source>
</reference>
<feature type="chain" id="PRO_5025382431" description="cytokinin dehydrogenase" evidence="8">
    <location>
        <begin position="25"/>
        <end position="518"/>
    </location>
</feature>
<comment type="catalytic activity">
    <reaction evidence="7">
        <text>N(6)-dimethylallyladenine + A + H2O = 3-methyl-2-butenal + adenine + AH2</text>
        <dbReference type="Rhea" id="RHEA:13625"/>
        <dbReference type="ChEBI" id="CHEBI:13193"/>
        <dbReference type="ChEBI" id="CHEBI:15377"/>
        <dbReference type="ChEBI" id="CHEBI:15825"/>
        <dbReference type="ChEBI" id="CHEBI:16708"/>
        <dbReference type="ChEBI" id="CHEBI:17499"/>
        <dbReference type="ChEBI" id="CHEBI:17660"/>
        <dbReference type="EC" id="1.5.99.12"/>
    </reaction>
</comment>
<dbReference type="SUPFAM" id="SSF55103">
    <property type="entry name" value="FAD-linked oxidases, C-terminal domain"/>
    <property type="match status" value="1"/>
</dbReference>
<dbReference type="PROSITE" id="PS51387">
    <property type="entry name" value="FAD_PCMH"/>
    <property type="match status" value="1"/>
</dbReference>
<feature type="domain" description="FAD-binding PCMH-type" evidence="9">
    <location>
        <begin position="60"/>
        <end position="240"/>
    </location>
</feature>
<dbReference type="GO" id="GO:0019139">
    <property type="term" value="F:cytokinin dehydrogenase activity"/>
    <property type="evidence" value="ECO:0007669"/>
    <property type="project" value="UniProtKB-EC"/>
</dbReference>